<reference evidence="1" key="2">
    <citation type="journal article" date="2018" name="Genome Announc.">
        <title>First Report of a Complete Genome Sequence of White spot syndrome virus from India.</title>
        <authorList>
            <person name="Vinaya Kumar K."/>
            <person name="Shekhar M.S."/>
            <person name="Otta S.K."/>
            <person name="Karthic K."/>
            <person name="Ashok Kumar J."/>
            <person name="Gopikrishna G."/>
            <person name="Vijayan K.K."/>
        </authorList>
    </citation>
    <scope>NUCLEOTIDE SEQUENCE</scope>
    <source>
        <strain evidence="1">IN_AP4RU</strain>
    </source>
</reference>
<evidence type="ECO:0000313" key="1">
    <source>
        <dbReference type="EMBL" id="AUO15085.1"/>
    </source>
</evidence>
<protein>
    <submittedName>
        <fullName evidence="1">WSSV279</fullName>
    </submittedName>
</protein>
<dbReference type="Proteomes" id="UP000267352">
    <property type="component" value="Segment"/>
</dbReference>
<accession>A0A2I6SC02</accession>
<sequence length="75" mass="8252">MTAAELNVATAQSAGHQYMNAGHCPEPGIKQMLLPDCIMKLKSIAMEKGRGGDRPFTDRNVTMPLQDAEVFILQY</sequence>
<proteinExistence type="predicted"/>
<name>A0A2I6SC02_9VIRU</name>
<reference evidence="1" key="1">
    <citation type="submission" date="2017-12" db="EMBL/GenBank/DDBJ databases">
        <authorList>
            <person name="Katneni V.K."/>
            <person name="Shekhar M.S."/>
            <person name="Otta S.K."/>
            <person name="Karthic K."/>
            <person name="Jangam A.K."/>
            <person name="Gopikrishna G."/>
            <person name="Vijayan K.K."/>
        </authorList>
    </citation>
    <scope>NUCLEOTIDE SEQUENCE [LARGE SCALE GENOMIC DNA]</scope>
    <source>
        <strain evidence="1">IN_AP4RU</strain>
    </source>
</reference>
<organism evidence="1">
    <name type="scientific">White spot syndrome virus</name>
    <dbReference type="NCBI Taxonomy" id="342409"/>
    <lineage>
        <taxon>Viruses</taxon>
        <taxon>Viruses incertae sedis</taxon>
        <taxon>Naldaviricetes</taxon>
        <taxon>Nimaviridae</taxon>
        <taxon>Whispovirus</taxon>
    </lineage>
</organism>
<dbReference type="EMBL" id="MG702567">
    <property type="protein sequence ID" value="AUO15085.1"/>
    <property type="molecule type" value="Genomic_DNA"/>
</dbReference>